<name>A0A1H6FE72_9GAMM</name>
<accession>A0A1H6FE72</accession>
<dbReference type="AlphaFoldDB" id="A0A1H6FE72"/>
<feature type="domain" description="Calcineurin-like phosphoesterase" evidence="5">
    <location>
        <begin position="40"/>
        <end position="253"/>
    </location>
</feature>
<dbReference type="InterPro" id="IPR029052">
    <property type="entry name" value="Metallo-depent_PP-like"/>
</dbReference>
<protein>
    <submittedName>
        <fullName evidence="6">3',5'-cyclic adenosine monophosphate phosphodiesterase CpdA</fullName>
        <ecNumber evidence="6">3.1.4.17</ecNumber>
    </submittedName>
</protein>
<evidence type="ECO:0000313" key="6">
    <source>
        <dbReference type="EMBL" id="SEH07325.1"/>
    </source>
</evidence>
<dbReference type="OrthoDB" id="9780884at2"/>
<dbReference type="SUPFAM" id="SSF56300">
    <property type="entry name" value="Metallo-dependent phosphatases"/>
    <property type="match status" value="1"/>
</dbReference>
<dbReference type="GO" id="GO:0004114">
    <property type="term" value="F:3',5'-cyclic-nucleotide phosphodiesterase activity"/>
    <property type="evidence" value="ECO:0007669"/>
    <property type="project" value="UniProtKB-EC"/>
</dbReference>
<evidence type="ECO:0000313" key="7">
    <source>
        <dbReference type="Proteomes" id="UP000236724"/>
    </source>
</evidence>
<gene>
    <name evidence="6" type="primary">cpdA</name>
    <name evidence="6" type="ORF">MBHS_03200</name>
</gene>
<dbReference type="PROSITE" id="PS51257">
    <property type="entry name" value="PROKAR_LIPOPROTEIN"/>
    <property type="match status" value="1"/>
</dbReference>
<dbReference type="EMBL" id="FMSV02000528">
    <property type="protein sequence ID" value="SEH07325.1"/>
    <property type="molecule type" value="Genomic_DNA"/>
</dbReference>
<dbReference type="PROSITE" id="PS51318">
    <property type="entry name" value="TAT"/>
    <property type="match status" value="1"/>
</dbReference>
<dbReference type="Gene3D" id="3.60.21.10">
    <property type="match status" value="1"/>
</dbReference>
<keyword evidence="7" id="KW-1185">Reference proteome</keyword>
<organism evidence="6 7">
    <name type="scientific">Candidatus Venteria ishoeyi</name>
    <dbReference type="NCBI Taxonomy" id="1899563"/>
    <lineage>
        <taxon>Bacteria</taxon>
        <taxon>Pseudomonadati</taxon>
        <taxon>Pseudomonadota</taxon>
        <taxon>Gammaproteobacteria</taxon>
        <taxon>Thiotrichales</taxon>
        <taxon>Thiotrichaceae</taxon>
        <taxon>Venteria</taxon>
    </lineage>
</organism>
<dbReference type="PANTHER" id="PTHR42988">
    <property type="entry name" value="PHOSPHOHYDROLASE"/>
    <property type="match status" value="1"/>
</dbReference>
<dbReference type="EC" id="3.1.4.17" evidence="6"/>
<dbReference type="Proteomes" id="UP000236724">
    <property type="component" value="Unassembled WGS sequence"/>
</dbReference>
<dbReference type="InterPro" id="IPR050884">
    <property type="entry name" value="CNP_phosphodiesterase-III"/>
</dbReference>
<reference evidence="6 7" key="1">
    <citation type="submission" date="2016-10" db="EMBL/GenBank/DDBJ databases">
        <authorList>
            <person name="de Groot N.N."/>
        </authorList>
    </citation>
    <scope>NUCLEOTIDE SEQUENCE [LARGE SCALE GENOMIC DNA]</scope>
    <source>
        <strain evidence="6">MBHS1</strain>
    </source>
</reference>
<evidence type="ECO:0000259" key="5">
    <source>
        <dbReference type="Pfam" id="PF00149"/>
    </source>
</evidence>
<evidence type="ECO:0000256" key="4">
    <source>
        <dbReference type="ARBA" id="ARBA00025742"/>
    </source>
</evidence>
<dbReference type="InterPro" id="IPR006311">
    <property type="entry name" value="TAT_signal"/>
</dbReference>
<evidence type="ECO:0000256" key="3">
    <source>
        <dbReference type="ARBA" id="ARBA00023004"/>
    </source>
</evidence>
<evidence type="ECO:0000256" key="2">
    <source>
        <dbReference type="ARBA" id="ARBA00022801"/>
    </source>
</evidence>
<evidence type="ECO:0000256" key="1">
    <source>
        <dbReference type="ARBA" id="ARBA00022723"/>
    </source>
</evidence>
<sequence>MTKLSRRFFLQTIGAAVASTVVGCTSKPILPVQGSAKRHIRLAFYTDIHARKEWDTPEALAMAAASINAQHPDIVLGGGDYITDGFQSSVATVAHRWDAYMKMHNNIQATLFPAIGNHDLVAALPEDGTPAAEDPRAIYLQKMGLARTYYAFDTLGYHFIVLDSVEVTGGKYKYRGFISPAQMEWLKQDLAALKSDTPIVVITHVPLVTAFYNVTQGVEFKPRPNRVIVNNKEVLELFSQHNLILVLQGHLHVKERYQWGNTTFITGGAVCGKWWRRGNWYKTKPGYNLITLNDNHVEWEYVEYGWQPRRP</sequence>
<dbReference type="PANTHER" id="PTHR42988:SF2">
    <property type="entry name" value="CYCLIC NUCLEOTIDE PHOSPHODIESTERASE CBUA0032-RELATED"/>
    <property type="match status" value="1"/>
</dbReference>
<keyword evidence="2 6" id="KW-0378">Hydrolase</keyword>
<keyword evidence="3" id="KW-0408">Iron</keyword>
<dbReference type="RefSeq" id="WP_103920983.1">
    <property type="nucleotide sequence ID" value="NZ_FMSV02000528.1"/>
</dbReference>
<dbReference type="Pfam" id="PF00149">
    <property type="entry name" value="Metallophos"/>
    <property type="match status" value="1"/>
</dbReference>
<dbReference type="GO" id="GO:0046872">
    <property type="term" value="F:metal ion binding"/>
    <property type="evidence" value="ECO:0007669"/>
    <property type="project" value="UniProtKB-KW"/>
</dbReference>
<proteinExistence type="inferred from homology"/>
<keyword evidence="1" id="KW-0479">Metal-binding</keyword>
<comment type="similarity">
    <text evidence="4">Belongs to the cyclic nucleotide phosphodiesterase class-III family.</text>
</comment>
<dbReference type="InterPro" id="IPR004843">
    <property type="entry name" value="Calcineurin-like_PHP"/>
</dbReference>